<name>A0A1B1YUB1_9GAMM</name>
<dbReference type="PANTHER" id="PTHR43857:SF1">
    <property type="entry name" value="YJGH FAMILY PROTEIN"/>
    <property type="match status" value="1"/>
</dbReference>
<evidence type="ECO:0008006" key="3">
    <source>
        <dbReference type="Google" id="ProtNLM"/>
    </source>
</evidence>
<dbReference type="STRING" id="1810504.PG2T_08445"/>
<dbReference type="PANTHER" id="PTHR43857">
    <property type="entry name" value="BLR7761 PROTEIN"/>
    <property type="match status" value="1"/>
</dbReference>
<dbReference type="EMBL" id="CP014671">
    <property type="protein sequence ID" value="ANX04203.1"/>
    <property type="molecule type" value="Genomic_DNA"/>
</dbReference>
<protein>
    <recommendedName>
        <fullName evidence="3">Enamine deaminase RidA</fullName>
    </recommendedName>
</protein>
<dbReference type="OrthoDB" id="9799840at2"/>
<reference evidence="2" key="1">
    <citation type="submission" date="2016-03" db="EMBL/GenBank/DDBJ databases">
        <title>Complete genome sequence of Solimmundus cernigliae, representing a novel lineage of polycyclic aromatic hydrocarbon degraders within the Gammaproteobacteria.</title>
        <authorList>
            <person name="Singleton D.R."/>
            <person name="Dickey A.N."/>
            <person name="Scholl E.H."/>
            <person name="Wright F.A."/>
            <person name="Aitken M.D."/>
        </authorList>
    </citation>
    <scope>NUCLEOTIDE SEQUENCE [LARGE SCALE GENOMIC DNA]</scope>
    <source>
        <strain evidence="2">TR3.2</strain>
    </source>
</reference>
<dbReference type="InterPro" id="IPR006175">
    <property type="entry name" value="YjgF/YER057c/UK114"/>
</dbReference>
<dbReference type="Pfam" id="PF01042">
    <property type="entry name" value="Ribonuc_L-PSP"/>
    <property type="match status" value="1"/>
</dbReference>
<proteinExistence type="predicted"/>
<keyword evidence="2" id="KW-1185">Reference proteome</keyword>
<accession>A0A1B1YUB1</accession>
<dbReference type="AlphaFoldDB" id="A0A1B1YUB1"/>
<dbReference type="KEGG" id="gbi:PG2T_08445"/>
<dbReference type="SUPFAM" id="SSF55298">
    <property type="entry name" value="YjgF-like"/>
    <property type="match status" value="1"/>
</dbReference>
<dbReference type="Gene3D" id="3.30.1330.40">
    <property type="entry name" value="RutC-like"/>
    <property type="match status" value="1"/>
</dbReference>
<gene>
    <name evidence="1" type="ORF">PG2T_08445</name>
</gene>
<organism evidence="1 2">
    <name type="scientific">Immundisolibacter cernigliae</name>
    <dbReference type="NCBI Taxonomy" id="1810504"/>
    <lineage>
        <taxon>Bacteria</taxon>
        <taxon>Pseudomonadati</taxon>
        <taxon>Pseudomonadota</taxon>
        <taxon>Gammaproteobacteria</taxon>
        <taxon>Immundisolibacterales</taxon>
        <taxon>Immundisolibacteraceae</taxon>
        <taxon>Immundisolibacter</taxon>
    </lineage>
</organism>
<evidence type="ECO:0000313" key="1">
    <source>
        <dbReference type="EMBL" id="ANX04203.1"/>
    </source>
</evidence>
<dbReference type="InParanoid" id="A0A1B1YUB1"/>
<sequence>MNNRTVPAPPHFADKFGYSQARRVGDFIAVSGTPGRDASGSVVGEGDAYAQARQALENVKRSVEALGGRLDQVVRTRIYLTDMSHIWDIGRAHLEFFGGIDPATSLVKVTGFFDPKILVEVDCDAVVVAG</sequence>
<dbReference type="InterPro" id="IPR035959">
    <property type="entry name" value="RutC-like_sf"/>
</dbReference>
<evidence type="ECO:0000313" key="2">
    <source>
        <dbReference type="Proteomes" id="UP000092952"/>
    </source>
</evidence>
<dbReference type="RefSeq" id="WP_068804190.1">
    <property type="nucleotide sequence ID" value="NZ_CP014671.1"/>
</dbReference>
<dbReference type="Proteomes" id="UP000092952">
    <property type="component" value="Chromosome"/>
</dbReference>